<evidence type="ECO:0000313" key="4">
    <source>
        <dbReference type="Proteomes" id="UP000014540"/>
    </source>
</evidence>
<keyword evidence="4" id="KW-1185">Reference proteome</keyword>
<dbReference type="EMBL" id="AKWZ02000011">
    <property type="protein sequence ID" value="EPG72652.1"/>
    <property type="molecule type" value="Genomic_DNA"/>
</dbReference>
<gene>
    <name evidence="3" type="ORF">LEP1GSC058_1121</name>
</gene>
<evidence type="ECO:0000313" key="3">
    <source>
        <dbReference type="EMBL" id="EPG72652.1"/>
    </source>
</evidence>
<organism evidence="3 4">
    <name type="scientific">Leptospira fainei serovar Hurstbridge str. BUT 6</name>
    <dbReference type="NCBI Taxonomy" id="1193011"/>
    <lineage>
        <taxon>Bacteria</taxon>
        <taxon>Pseudomonadati</taxon>
        <taxon>Spirochaetota</taxon>
        <taxon>Spirochaetia</taxon>
        <taxon>Leptospirales</taxon>
        <taxon>Leptospiraceae</taxon>
        <taxon>Leptospira</taxon>
    </lineage>
</organism>
<reference evidence="3" key="1">
    <citation type="submission" date="2013-04" db="EMBL/GenBank/DDBJ databases">
        <authorList>
            <person name="Harkins D.M."/>
            <person name="Durkin A.S."/>
            <person name="Selengut J.D."/>
            <person name="Sanka R."/>
            <person name="DePew J."/>
            <person name="Purushe J."/>
            <person name="Ahmed A."/>
            <person name="van der Linden H."/>
            <person name="Goris M.G.A."/>
            <person name="Hartskeerl R.A."/>
            <person name="Vinetz J.M."/>
            <person name="Sutton G.G."/>
            <person name="Nelson W.C."/>
            <person name="Fouts D.E."/>
        </authorList>
    </citation>
    <scope>NUCLEOTIDE SEQUENCE [LARGE SCALE GENOMIC DNA]</scope>
    <source>
        <strain evidence="3">BUT 6</strain>
    </source>
</reference>
<feature type="domain" description="DUF5683" evidence="2">
    <location>
        <begin position="122"/>
        <end position="258"/>
    </location>
</feature>
<dbReference type="Proteomes" id="UP000014540">
    <property type="component" value="Unassembled WGS sequence"/>
</dbReference>
<dbReference type="AlphaFoldDB" id="S3VWY9"/>
<name>S3VWY9_9LEPT</name>
<dbReference type="RefSeq" id="WP_016551219.1">
    <property type="nucleotide sequence ID" value="NZ_AKWZ02000011.1"/>
</dbReference>
<keyword evidence="1" id="KW-0175">Coiled coil</keyword>
<evidence type="ECO:0000256" key="1">
    <source>
        <dbReference type="SAM" id="Coils"/>
    </source>
</evidence>
<dbReference type="InterPro" id="IPR043738">
    <property type="entry name" value="DUF5683"/>
</dbReference>
<feature type="coiled-coil region" evidence="1">
    <location>
        <begin position="70"/>
        <end position="113"/>
    </location>
</feature>
<proteinExistence type="predicted"/>
<protein>
    <recommendedName>
        <fullName evidence="2">DUF5683 domain-containing protein</fullName>
    </recommendedName>
</protein>
<comment type="caution">
    <text evidence="3">The sequence shown here is derived from an EMBL/GenBank/DDBJ whole genome shotgun (WGS) entry which is preliminary data.</text>
</comment>
<accession>S3VWY9</accession>
<dbReference type="NCBIfam" id="NF047433">
    <property type="entry name" value="Lepto_7_Nterm"/>
    <property type="match status" value="1"/>
</dbReference>
<dbReference type="Pfam" id="PF18935">
    <property type="entry name" value="DUF5683"/>
    <property type="match status" value="1"/>
</dbReference>
<sequence length="310" mass="34881">MVLILFILPAAIFPVTILLREGGKIKGDLVTQNQSSVVVQTESGKRAINKKLILKVLYKDVSDDEEEKIRASEEKKIANTKREFVEKEQARQLQQQQEEADRLRREEEQRRAVQEVPKQDAIEPGKALFRSAVLPGWGQFYSDRKVFGVLWPTLMAAAGFASYDKYRVYRNAVRDYGTLGNPYSQTAIIGTALGVNAVYLPPTSSDPLTQYVLDQNYNLIRQKRAEADRDFQHYQEALYALGTIYLLNLVDAYFFANFGRNLVKVSDGTNPGLVLSVLPSNVGQANLSSTGSSSSTFSETKYSFGYRFSF</sequence>
<dbReference type="STRING" id="1193011.LEP1GSC058_1121"/>
<evidence type="ECO:0000259" key="2">
    <source>
        <dbReference type="Pfam" id="PF18935"/>
    </source>
</evidence>